<dbReference type="InterPro" id="IPR021109">
    <property type="entry name" value="Peptidase_aspartic_dom_sf"/>
</dbReference>
<dbReference type="Gene3D" id="2.40.70.10">
    <property type="entry name" value="Acid Proteases"/>
    <property type="match status" value="1"/>
</dbReference>
<proteinExistence type="predicted"/>
<keyword evidence="2" id="KW-1185">Reference proteome</keyword>
<organism evidence="1 2">
    <name type="scientific">Dryococelus australis</name>
    <dbReference type="NCBI Taxonomy" id="614101"/>
    <lineage>
        <taxon>Eukaryota</taxon>
        <taxon>Metazoa</taxon>
        <taxon>Ecdysozoa</taxon>
        <taxon>Arthropoda</taxon>
        <taxon>Hexapoda</taxon>
        <taxon>Insecta</taxon>
        <taxon>Pterygota</taxon>
        <taxon>Neoptera</taxon>
        <taxon>Polyneoptera</taxon>
        <taxon>Phasmatodea</taxon>
        <taxon>Verophasmatodea</taxon>
        <taxon>Anareolatae</taxon>
        <taxon>Phasmatidae</taxon>
        <taxon>Eurycanthinae</taxon>
        <taxon>Dryococelus</taxon>
    </lineage>
</organism>
<sequence>MRIPVHINCVKCYALIDTAASLNFVRPGFVEMRVLVPHITTDNSGETIGETNIMVRICNLETHMVELFINKLHEDVILGIQWLTEQNSTEEIQDTNIVEHAIPTEHDRSIFTSPCSYLNHKRKIIQEQIREMLDEGVVEPTESLYNNHDE</sequence>
<dbReference type="CDD" id="cd00303">
    <property type="entry name" value="retropepsin_like"/>
    <property type="match status" value="1"/>
</dbReference>
<dbReference type="SUPFAM" id="SSF50630">
    <property type="entry name" value="Acid proteases"/>
    <property type="match status" value="1"/>
</dbReference>
<accession>A0ABQ9HCZ9</accession>
<evidence type="ECO:0000313" key="1">
    <source>
        <dbReference type="EMBL" id="KAJ8882155.1"/>
    </source>
</evidence>
<comment type="caution">
    <text evidence="1">The sequence shown here is derived from an EMBL/GenBank/DDBJ whole genome shotgun (WGS) entry which is preliminary data.</text>
</comment>
<protein>
    <submittedName>
        <fullName evidence="1">Uncharacterized protein</fullName>
    </submittedName>
</protein>
<dbReference type="Proteomes" id="UP001159363">
    <property type="component" value="Chromosome 5"/>
</dbReference>
<dbReference type="EMBL" id="JARBHB010000006">
    <property type="protein sequence ID" value="KAJ8882155.1"/>
    <property type="molecule type" value="Genomic_DNA"/>
</dbReference>
<evidence type="ECO:0000313" key="2">
    <source>
        <dbReference type="Proteomes" id="UP001159363"/>
    </source>
</evidence>
<gene>
    <name evidence="1" type="ORF">PR048_018643</name>
</gene>
<name>A0ABQ9HCZ9_9NEOP</name>
<reference evidence="1 2" key="1">
    <citation type="submission" date="2023-02" db="EMBL/GenBank/DDBJ databases">
        <title>LHISI_Scaffold_Assembly.</title>
        <authorList>
            <person name="Stuart O.P."/>
            <person name="Cleave R."/>
            <person name="Magrath M.J.L."/>
            <person name="Mikheyev A.S."/>
        </authorList>
    </citation>
    <scope>NUCLEOTIDE SEQUENCE [LARGE SCALE GENOMIC DNA]</scope>
    <source>
        <strain evidence="1">Daus_M_001</strain>
        <tissue evidence="1">Leg muscle</tissue>
    </source>
</reference>